<dbReference type="AlphaFoldDB" id="A0A078LNC3"/>
<dbReference type="SUPFAM" id="SSF58096">
    <property type="entry name" value="Colicin Ia, N-terminal domain"/>
    <property type="match status" value="1"/>
</dbReference>
<dbReference type="PATRIC" id="fig|545.12.peg.4911"/>
<evidence type="ECO:0000313" key="1">
    <source>
        <dbReference type="EMBL" id="CDZ86626.1"/>
    </source>
</evidence>
<name>A0A078LNC3_CITKO</name>
<dbReference type="GO" id="GO:0031640">
    <property type="term" value="P:killing of cells of another organism"/>
    <property type="evidence" value="ECO:0007669"/>
    <property type="project" value="InterPro"/>
</dbReference>
<dbReference type="GO" id="GO:0140911">
    <property type="term" value="F:pore-forming activity"/>
    <property type="evidence" value="ECO:0007669"/>
    <property type="project" value="InterPro"/>
</dbReference>
<dbReference type="EMBL" id="LK931337">
    <property type="protein sequence ID" value="CDZ86626.1"/>
    <property type="molecule type" value="Genomic_DNA"/>
</dbReference>
<dbReference type="GO" id="GO:0016020">
    <property type="term" value="C:membrane"/>
    <property type="evidence" value="ECO:0007669"/>
    <property type="project" value="InterPro"/>
</dbReference>
<reference evidence="1" key="1">
    <citation type="submission" date="2014-06" db="EMBL/GenBank/DDBJ databases">
        <authorList>
            <person name="Urmite Genomes Urmite Genomes"/>
        </authorList>
    </citation>
    <scope>NUCLEOTIDE SEQUENCE</scope>
</reference>
<dbReference type="Gene3D" id="1.20.250.10">
    <property type="entry name" value="Colicin Ia, domain 1"/>
    <property type="match status" value="1"/>
</dbReference>
<protein>
    <submittedName>
        <fullName evidence="1">Colicin-Ia</fullName>
    </submittedName>
</protein>
<accession>A0A078LNC3</accession>
<gene>
    <name evidence="1" type="primary">cia_3</name>
    <name evidence="1" type="ORF">BN1086_04877</name>
</gene>
<proteinExistence type="predicted"/>
<dbReference type="InterPro" id="IPR014739">
    <property type="entry name" value="Channel_colicin_N_sf"/>
</dbReference>
<sequence>MSDPVRITNPGAESLGYDSDGHEIMAVDIYVNPPRVDVFHGTPPAWSSFGNKTIWGGNEWVDDSPTRSDIEKRDKEITAYKNTLSAQQKENKNKRTEVGKRLSAAIAAREKDENTPCRKRRCRRYYTTGVQTPAGRAERIRIPY</sequence>
<organism evidence="1">
    <name type="scientific">Citrobacter koseri</name>
    <name type="common">Citrobacter diversus</name>
    <dbReference type="NCBI Taxonomy" id="545"/>
    <lineage>
        <taxon>Bacteria</taxon>
        <taxon>Pseudomonadati</taxon>
        <taxon>Pseudomonadota</taxon>
        <taxon>Gammaproteobacteria</taxon>
        <taxon>Enterobacterales</taxon>
        <taxon>Enterobacteriaceae</taxon>
        <taxon>Citrobacter</taxon>
    </lineage>
</organism>
<dbReference type="GO" id="GO:0050829">
    <property type="term" value="P:defense response to Gram-negative bacterium"/>
    <property type="evidence" value="ECO:0007669"/>
    <property type="project" value="InterPro"/>
</dbReference>